<dbReference type="GO" id="GO:0005524">
    <property type="term" value="F:ATP binding"/>
    <property type="evidence" value="ECO:0007669"/>
    <property type="project" value="InterPro"/>
</dbReference>
<dbReference type="AlphaFoldDB" id="S7WC41"/>
<gene>
    <name evidence="3" type="ORF">SLOPH_1501</name>
</gene>
<dbReference type="InParanoid" id="S7WC41"/>
<dbReference type="GO" id="GO:0005737">
    <property type="term" value="C:cytoplasm"/>
    <property type="evidence" value="ECO:0007669"/>
    <property type="project" value="TreeGrafter"/>
</dbReference>
<evidence type="ECO:0000259" key="2">
    <source>
        <dbReference type="PROSITE" id="PS50011"/>
    </source>
</evidence>
<dbReference type="STRING" id="1358809.S7WC41"/>
<name>S7WC41_SPRLO</name>
<sequence>MIFWGNMKSLISKAYFILLYVISIVILIYFIFTRKNYNVKRYTMKYKLKSLFKKISSKINTVRCTAPTIFLFHPKRPNLSIQINSGAQKIEKCNMEDIYLYKADIPNDTVRSPTEIGFGHANKNPCCFPESLHEFEDNFAVTKSFRSGELGEVSAIITKCCSSQYALKVVIVDRYEMLIKSGYYHRDIYFAKYFMLYEHSSIVKYLQVYYQGSKVYVITELLNNGDLSEINFFGEEYNEKMLDEYIISIFLGIAHLHKHKIIHGDIKPDNICIANDLQAKLIDFDCSVKIDSGYDTMIRNGFTELYLAPEERNYYVLELQYKCDWWAFGCVLYHLIENTNICIPSTNSYECCSLKKMKLNSGNKVYLNFQNKKIKDDLKDLVICLLEPDTEKRLGCGDNATLNILQHPYFKNRFTEETMKEYQDSFSESNK</sequence>
<proteinExistence type="predicted"/>
<dbReference type="InterPro" id="IPR008271">
    <property type="entry name" value="Ser/Thr_kinase_AS"/>
</dbReference>
<dbReference type="GO" id="GO:0044773">
    <property type="term" value="P:mitotic DNA damage checkpoint signaling"/>
    <property type="evidence" value="ECO:0007669"/>
    <property type="project" value="TreeGrafter"/>
</dbReference>
<keyword evidence="1" id="KW-0472">Membrane</keyword>
<dbReference type="FunCoup" id="S7WC41">
    <property type="interactions" value="55"/>
</dbReference>
<dbReference type="GO" id="GO:0005634">
    <property type="term" value="C:nucleus"/>
    <property type="evidence" value="ECO:0007669"/>
    <property type="project" value="TreeGrafter"/>
</dbReference>
<dbReference type="PANTHER" id="PTHR44167">
    <property type="entry name" value="OVARIAN-SPECIFIC SERINE/THREONINE-PROTEIN KINASE LOK-RELATED"/>
    <property type="match status" value="1"/>
</dbReference>
<keyword evidence="4" id="KW-1185">Reference proteome</keyword>
<dbReference type="PROSITE" id="PS00108">
    <property type="entry name" value="PROTEIN_KINASE_ST"/>
    <property type="match status" value="1"/>
</dbReference>
<comment type="caution">
    <text evidence="3">The sequence shown here is derived from an EMBL/GenBank/DDBJ whole genome shotgun (WGS) entry which is preliminary data.</text>
</comment>
<keyword evidence="1" id="KW-1133">Transmembrane helix</keyword>
<dbReference type="SMART" id="SM00220">
    <property type="entry name" value="S_TKc"/>
    <property type="match status" value="1"/>
</dbReference>
<dbReference type="Proteomes" id="UP000014978">
    <property type="component" value="Unassembled WGS sequence"/>
</dbReference>
<dbReference type="HOGENOM" id="CLU_636420_0_0_1"/>
<keyword evidence="3" id="KW-0808">Transferase</keyword>
<reference evidence="4" key="1">
    <citation type="journal article" date="2013" name="PLoS Genet.">
        <title>The genome of Spraguea lophii and the basis of host-microsporidian interactions.</title>
        <authorList>
            <person name="Campbell S.E."/>
            <person name="Williams T.A."/>
            <person name="Yousuf A."/>
            <person name="Soanes D.M."/>
            <person name="Paszkiewicz K.H."/>
            <person name="Williams B.A.P."/>
        </authorList>
    </citation>
    <scope>NUCLEOTIDE SEQUENCE [LARGE SCALE GENOMIC DNA]</scope>
    <source>
        <strain evidence="4">42_110</strain>
    </source>
</reference>
<dbReference type="PROSITE" id="PS50011">
    <property type="entry name" value="PROTEIN_KINASE_DOM"/>
    <property type="match status" value="1"/>
</dbReference>
<dbReference type="GO" id="GO:0004674">
    <property type="term" value="F:protein serine/threonine kinase activity"/>
    <property type="evidence" value="ECO:0007669"/>
    <property type="project" value="TreeGrafter"/>
</dbReference>
<dbReference type="SUPFAM" id="SSF56112">
    <property type="entry name" value="Protein kinase-like (PK-like)"/>
    <property type="match status" value="1"/>
</dbReference>
<dbReference type="OrthoDB" id="248923at2759"/>
<feature type="transmembrane region" description="Helical" evidence="1">
    <location>
        <begin position="14"/>
        <end position="32"/>
    </location>
</feature>
<protein>
    <submittedName>
        <fullName evidence="3">Protein kinase</fullName>
    </submittedName>
</protein>
<keyword evidence="1" id="KW-0812">Transmembrane</keyword>
<accession>S7WC41</accession>
<dbReference type="EMBL" id="ATCN01000296">
    <property type="protein sequence ID" value="EPR79342.1"/>
    <property type="molecule type" value="Genomic_DNA"/>
</dbReference>
<dbReference type="InterPro" id="IPR000719">
    <property type="entry name" value="Prot_kinase_dom"/>
</dbReference>
<dbReference type="Gene3D" id="1.10.510.10">
    <property type="entry name" value="Transferase(Phosphotransferase) domain 1"/>
    <property type="match status" value="1"/>
</dbReference>
<organism evidence="3 4">
    <name type="scientific">Spraguea lophii (strain 42_110)</name>
    <name type="common">Microsporidian parasite</name>
    <dbReference type="NCBI Taxonomy" id="1358809"/>
    <lineage>
        <taxon>Eukaryota</taxon>
        <taxon>Fungi</taxon>
        <taxon>Fungi incertae sedis</taxon>
        <taxon>Microsporidia</taxon>
        <taxon>Spragueidae</taxon>
        <taxon>Spraguea</taxon>
    </lineage>
</organism>
<dbReference type="Gene3D" id="3.30.200.20">
    <property type="entry name" value="Phosphorylase Kinase, domain 1"/>
    <property type="match status" value="1"/>
</dbReference>
<dbReference type="VEuPathDB" id="MicrosporidiaDB:SLOPH_1501"/>
<evidence type="ECO:0000313" key="3">
    <source>
        <dbReference type="EMBL" id="EPR79342.1"/>
    </source>
</evidence>
<dbReference type="InterPro" id="IPR011009">
    <property type="entry name" value="Kinase-like_dom_sf"/>
</dbReference>
<keyword evidence="3" id="KW-0418">Kinase</keyword>
<dbReference type="PANTHER" id="PTHR44167:SF24">
    <property type="entry name" value="SERINE_THREONINE-PROTEIN KINASE CHK2"/>
    <property type="match status" value="1"/>
</dbReference>
<evidence type="ECO:0000313" key="4">
    <source>
        <dbReference type="Proteomes" id="UP000014978"/>
    </source>
</evidence>
<evidence type="ECO:0000256" key="1">
    <source>
        <dbReference type="SAM" id="Phobius"/>
    </source>
</evidence>
<dbReference type="CDD" id="cd00180">
    <property type="entry name" value="PKc"/>
    <property type="match status" value="1"/>
</dbReference>
<dbReference type="Pfam" id="PF00069">
    <property type="entry name" value="Pkinase"/>
    <property type="match status" value="1"/>
</dbReference>
<feature type="domain" description="Protein kinase" evidence="2">
    <location>
        <begin position="139"/>
        <end position="410"/>
    </location>
</feature>